<reference evidence="2 3" key="2">
    <citation type="journal article" date="2017" name="Front. Plant Sci.">
        <title>Gene Classification and Mining of Molecular Markers Useful in Red Clover (Trifolium pratense) Breeding.</title>
        <authorList>
            <person name="Istvanek J."/>
            <person name="Dluhosova J."/>
            <person name="Dluhos P."/>
            <person name="Patkova L."/>
            <person name="Nedelnik J."/>
            <person name="Repkova J."/>
        </authorList>
    </citation>
    <scope>NUCLEOTIDE SEQUENCE [LARGE SCALE GENOMIC DNA]</scope>
    <source>
        <strain evidence="3">cv. Tatra</strain>
        <tissue evidence="2">Young leaves</tissue>
    </source>
</reference>
<dbReference type="Proteomes" id="UP000236291">
    <property type="component" value="Unassembled WGS sequence"/>
</dbReference>
<dbReference type="AlphaFoldDB" id="A0A2K3NY09"/>
<reference evidence="2 3" key="1">
    <citation type="journal article" date="2014" name="Am. J. Bot.">
        <title>Genome assembly and annotation for red clover (Trifolium pratense; Fabaceae).</title>
        <authorList>
            <person name="Istvanek J."/>
            <person name="Jaros M."/>
            <person name="Krenek A."/>
            <person name="Repkova J."/>
        </authorList>
    </citation>
    <scope>NUCLEOTIDE SEQUENCE [LARGE SCALE GENOMIC DNA]</scope>
    <source>
        <strain evidence="3">cv. Tatra</strain>
        <tissue evidence="2">Young leaves</tissue>
    </source>
</reference>
<dbReference type="EMBL" id="ASHM01002184">
    <property type="protein sequence ID" value="PNY07918.1"/>
    <property type="molecule type" value="Genomic_DNA"/>
</dbReference>
<evidence type="ECO:0000256" key="1">
    <source>
        <dbReference type="SAM" id="MobiDB-lite"/>
    </source>
</evidence>
<feature type="compositionally biased region" description="Basic residues" evidence="1">
    <location>
        <begin position="37"/>
        <end position="53"/>
    </location>
</feature>
<proteinExistence type="predicted"/>
<feature type="compositionally biased region" description="Basic residues" evidence="1">
    <location>
        <begin position="1"/>
        <end position="11"/>
    </location>
</feature>
<evidence type="ECO:0000313" key="2">
    <source>
        <dbReference type="EMBL" id="PNY07918.1"/>
    </source>
</evidence>
<feature type="region of interest" description="Disordered" evidence="1">
    <location>
        <begin position="1"/>
        <end position="74"/>
    </location>
</feature>
<sequence length="126" mass="14467">MGNDRKSKRKNYSSQSESEDEKKSKRKRTVDDEERKNRKREKKDKKKDKKHSRDKSEKVNSGGNVAAQSLPAMASGLSEKKTIADTHWDFAGCGRVALWSGFRSASPFLMEKIEFWGWPLCTAIRD</sequence>
<protein>
    <submittedName>
        <fullName evidence="2">Uncharacterized protein</fullName>
    </submittedName>
</protein>
<name>A0A2K3NY09_TRIPR</name>
<organism evidence="2 3">
    <name type="scientific">Trifolium pratense</name>
    <name type="common">Red clover</name>
    <dbReference type="NCBI Taxonomy" id="57577"/>
    <lineage>
        <taxon>Eukaryota</taxon>
        <taxon>Viridiplantae</taxon>
        <taxon>Streptophyta</taxon>
        <taxon>Embryophyta</taxon>
        <taxon>Tracheophyta</taxon>
        <taxon>Spermatophyta</taxon>
        <taxon>Magnoliopsida</taxon>
        <taxon>eudicotyledons</taxon>
        <taxon>Gunneridae</taxon>
        <taxon>Pentapetalae</taxon>
        <taxon>rosids</taxon>
        <taxon>fabids</taxon>
        <taxon>Fabales</taxon>
        <taxon>Fabaceae</taxon>
        <taxon>Papilionoideae</taxon>
        <taxon>50 kb inversion clade</taxon>
        <taxon>NPAAA clade</taxon>
        <taxon>Hologalegina</taxon>
        <taxon>IRL clade</taxon>
        <taxon>Trifolieae</taxon>
        <taxon>Trifolium</taxon>
    </lineage>
</organism>
<comment type="caution">
    <text evidence="2">The sequence shown here is derived from an EMBL/GenBank/DDBJ whole genome shotgun (WGS) entry which is preliminary data.</text>
</comment>
<accession>A0A2K3NY09</accession>
<evidence type="ECO:0000313" key="3">
    <source>
        <dbReference type="Proteomes" id="UP000236291"/>
    </source>
</evidence>
<gene>
    <name evidence="2" type="ORF">L195_g004426</name>
</gene>